<evidence type="ECO:0000256" key="3">
    <source>
        <dbReference type="ARBA" id="ARBA00022692"/>
    </source>
</evidence>
<dbReference type="PANTHER" id="PTHR47019">
    <property type="entry name" value="LIPID II FLIPPASE MURJ"/>
    <property type="match status" value="1"/>
</dbReference>
<evidence type="ECO:0000256" key="10">
    <source>
        <dbReference type="HAMAP-Rule" id="MF_02078"/>
    </source>
</evidence>
<evidence type="ECO:0000256" key="11">
    <source>
        <dbReference type="PIRNR" id="PIRNR002869"/>
    </source>
</evidence>
<comment type="pathway">
    <text evidence="10">Cell wall biogenesis; peptidoglycan biosynthesis.</text>
</comment>
<feature type="transmembrane region" description="Helical" evidence="10">
    <location>
        <begin position="171"/>
        <end position="190"/>
    </location>
</feature>
<feature type="transmembrane region" description="Helical" evidence="10">
    <location>
        <begin position="146"/>
        <end position="164"/>
    </location>
</feature>
<evidence type="ECO:0000256" key="5">
    <source>
        <dbReference type="ARBA" id="ARBA00022984"/>
    </source>
</evidence>
<dbReference type="Pfam" id="PF03023">
    <property type="entry name" value="MurJ"/>
    <property type="match status" value="1"/>
</dbReference>
<evidence type="ECO:0000256" key="4">
    <source>
        <dbReference type="ARBA" id="ARBA00022960"/>
    </source>
</evidence>
<evidence type="ECO:0000256" key="2">
    <source>
        <dbReference type="ARBA" id="ARBA00022475"/>
    </source>
</evidence>
<dbReference type="InterPro" id="IPR051050">
    <property type="entry name" value="Lipid_II_flippase_MurJ/MviN"/>
</dbReference>
<dbReference type="InterPro" id="IPR004268">
    <property type="entry name" value="MurJ"/>
</dbReference>
<name>A0ABT6ESU1_9PAST</name>
<evidence type="ECO:0000256" key="7">
    <source>
        <dbReference type="ARBA" id="ARBA00023136"/>
    </source>
</evidence>
<feature type="transmembrane region" description="Helical" evidence="10">
    <location>
        <begin position="93"/>
        <end position="121"/>
    </location>
</feature>
<dbReference type="HAMAP" id="MF_02078">
    <property type="entry name" value="MurJ_MviN"/>
    <property type="match status" value="1"/>
</dbReference>
<dbReference type="NCBIfam" id="TIGR01695">
    <property type="entry name" value="murJ_mviN"/>
    <property type="match status" value="1"/>
</dbReference>
<reference evidence="12 13" key="1">
    <citation type="submission" date="2023-03" db="EMBL/GenBank/DDBJ databases">
        <title>Classification of Bisgaard taxon 6 and taxon 10 as Exercitatus varius gen. nov., spec. nov.</title>
        <authorList>
            <person name="Christensen H."/>
        </authorList>
    </citation>
    <scope>NUCLEOTIDE SEQUENCE [LARGE SCALE GENOMIC DNA]</scope>
    <source>
        <strain evidence="12 13">23350_01</strain>
    </source>
</reference>
<dbReference type="PRINTS" id="PR01806">
    <property type="entry name" value="VIRFACTRMVIN"/>
</dbReference>
<keyword evidence="5 10" id="KW-0573">Peptidoglycan synthesis</keyword>
<accession>A0ABT6ESU1</accession>
<protein>
    <recommendedName>
        <fullName evidence="10">Probable lipid II flippase MurJ</fullName>
    </recommendedName>
</protein>
<evidence type="ECO:0000256" key="8">
    <source>
        <dbReference type="ARBA" id="ARBA00060041"/>
    </source>
</evidence>
<feature type="transmembrane region" description="Helical" evidence="10">
    <location>
        <begin position="328"/>
        <end position="347"/>
    </location>
</feature>
<keyword evidence="10 11" id="KW-0961">Cell wall biogenesis/degradation</keyword>
<feature type="transmembrane region" description="Helical" evidence="10">
    <location>
        <begin position="283"/>
        <end position="301"/>
    </location>
</feature>
<keyword evidence="2 10" id="KW-1003">Cell membrane</keyword>
<feature type="transmembrane region" description="Helical" evidence="10">
    <location>
        <begin position="423"/>
        <end position="443"/>
    </location>
</feature>
<dbReference type="CDD" id="cd13123">
    <property type="entry name" value="MATE_MurJ_like"/>
    <property type="match status" value="1"/>
</dbReference>
<evidence type="ECO:0000256" key="1">
    <source>
        <dbReference type="ARBA" id="ARBA00004651"/>
    </source>
</evidence>
<keyword evidence="13" id="KW-1185">Reference proteome</keyword>
<evidence type="ECO:0000313" key="12">
    <source>
        <dbReference type="EMBL" id="MDG2946617.1"/>
    </source>
</evidence>
<keyword evidence="10 11" id="KW-0813">Transport</keyword>
<dbReference type="GeneID" id="93226101"/>
<keyword evidence="10" id="KW-0997">Cell inner membrane</keyword>
<keyword evidence="7 10" id="KW-0472">Membrane</keyword>
<comment type="caution">
    <text evidence="12">The sequence shown here is derived from an EMBL/GenBank/DDBJ whole genome shotgun (WGS) entry which is preliminary data.</text>
</comment>
<gene>
    <name evidence="10 12" type="primary">murJ</name>
    <name evidence="12" type="ORF">P7M32_09300</name>
</gene>
<keyword evidence="4 10" id="KW-0133">Cell shape</keyword>
<dbReference type="PIRSF" id="PIRSF002869">
    <property type="entry name" value="MviN"/>
    <property type="match status" value="1"/>
</dbReference>
<organism evidence="12 13">
    <name type="scientific">Exercitatus varius</name>
    <dbReference type="NCBI Taxonomy" id="67857"/>
    <lineage>
        <taxon>Bacteria</taxon>
        <taxon>Pseudomonadati</taxon>
        <taxon>Pseudomonadota</taxon>
        <taxon>Gammaproteobacteria</taxon>
        <taxon>Pasteurellales</taxon>
        <taxon>Pasteurellaceae</taxon>
        <taxon>Exercitatus</taxon>
    </lineage>
</organism>
<comment type="similarity">
    <text evidence="9 10 11">Belongs to the MurJ/MviN family.</text>
</comment>
<dbReference type="RefSeq" id="WP_317475572.1">
    <property type="nucleotide sequence ID" value="NZ_JARQTO010000002.1"/>
</dbReference>
<feature type="transmembrane region" description="Helical" evidence="10">
    <location>
        <begin position="494"/>
        <end position="515"/>
    </location>
</feature>
<dbReference type="PANTHER" id="PTHR47019:SF1">
    <property type="entry name" value="LIPID II FLIPPASE MURJ"/>
    <property type="match status" value="1"/>
</dbReference>
<proteinExistence type="inferred from homology"/>
<feature type="transmembrane region" description="Helical" evidence="10">
    <location>
        <begin position="238"/>
        <end position="263"/>
    </location>
</feature>
<feature type="transmembrane region" description="Helical" evidence="10">
    <location>
        <begin position="455"/>
        <end position="474"/>
    </location>
</feature>
<evidence type="ECO:0000256" key="6">
    <source>
        <dbReference type="ARBA" id="ARBA00022989"/>
    </source>
</evidence>
<sequence length="524" mass="57557">MSKRLLKSSLLVSIMTLLSRVLGLIRDVVIANIIGAGVAADVFLFANRIPNFLRRLFAEGAFSQAFVPVLAEYQKAGDLNKTREFIAKVSGTLGGLVSVVTLFAMIGSPVVAAVFGTGWFVDWLNDGPNAAKFTQASLLLKITFPYLWFITFVALSGAVLNTLGKFGVMSFSPVLLNIAMIATALLLAPRMDNPDLALAIGIFIGGLLQFLFQLPFLKQAKLLVKPKWAWNDEGVKKIRTLMIPALFGVSVSQINLLLDTFIASFLMTGSISWLYYSDRLLEFPLGLFGIAISTVILPTLARQHANRTDNVTQSTTDFRQTMDWGVRMILLLGVPATVGIAVLAQPMLLTLFMRGQFTLTDVQATSYALWAINAGLLSFMLIKILANGYYARQDTKTPVKIGIIAMVSNMAFNLLAIPFSYVGLAIASAMSATLNAYLLYRGLAKRDVYRFSRQSAVFFLKVLLAAGLMGALIWHFSPNLEEWHAMKFLTRVHWLAWLLGLAAVSYAVGLLLFGVRKHHLLVRG</sequence>
<feature type="transmembrane region" description="Helical" evidence="10">
    <location>
        <begin position="33"/>
        <end position="49"/>
    </location>
</feature>
<keyword evidence="6 10" id="KW-1133">Transmembrane helix</keyword>
<comment type="subcellular location">
    <subcellularLocation>
        <location evidence="10">Cell inner membrane</location>
        <topology evidence="10">Multi-pass membrane protein</topology>
    </subcellularLocation>
    <subcellularLocation>
        <location evidence="1">Cell membrane</location>
        <topology evidence="1">Multi-pass membrane protein</topology>
    </subcellularLocation>
</comment>
<dbReference type="EMBL" id="JARQTX010000011">
    <property type="protein sequence ID" value="MDG2946617.1"/>
    <property type="molecule type" value="Genomic_DNA"/>
</dbReference>
<keyword evidence="3 10" id="KW-0812">Transmembrane</keyword>
<feature type="transmembrane region" description="Helical" evidence="10">
    <location>
        <begin position="398"/>
        <end position="417"/>
    </location>
</feature>
<feature type="transmembrane region" description="Helical" evidence="10">
    <location>
        <begin position="196"/>
        <end position="217"/>
    </location>
</feature>
<comment type="function">
    <text evidence="8 10 11">Involved in peptidoglycan biosynthesis. Transports lipid-linked peptidoglycan precursors from the inner to the outer leaflet of the cytoplasmic membrane.</text>
</comment>
<evidence type="ECO:0000313" key="13">
    <source>
        <dbReference type="Proteomes" id="UP001216057"/>
    </source>
</evidence>
<feature type="transmembrane region" description="Helical" evidence="10">
    <location>
        <begin position="367"/>
        <end position="386"/>
    </location>
</feature>
<dbReference type="Proteomes" id="UP001216057">
    <property type="component" value="Unassembled WGS sequence"/>
</dbReference>
<evidence type="ECO:0000256" key="9">
    <source>
        <dbReference type="ARBA" id="ARBA00061532"/>
    </source>
</evidence>